<dbReference type="HAMAP" id="MF_00033">
    <property type="entry name" value="MurG"/>
    <property type="match status" value="1"/>
</dbReference>
<comment type="caution">
    <text evidence="10">Lacks conserved residue(s) required for the propagation of feature annotation.</text>
</comment>
<dbReference type="Pfam" id="PF04101">
    <property type="entry name" value="Glyco_tran_28_C"/>
    <property type="match status" value="1"/>
</dbReference>
<name>A0ABS2MM74_9FIRM</name>
<dbReference type="RefSeq" id="WP_204660988.1">
    <property type="nucleotide sequence ID" value="NZ_JAFBDT010000001.1"/>
</dbReference>
<feature type="domain" description="Glycosyl transferase family 28 C-terminal" evidence="13">
    <location>
        <begin position="190"/>
        <end position="351"/>
    </location>
</feature>
<dbReference type="Gene3D" id="3.40.50.2000">
    <property type="entry name" value="Glycogen Phosphorylase B"/>
    <property type="match status" value="2"/>
</dbReference>
<dbReference type="EMBL" id="JAFBDT010000001">
    <property type="protein sequence ID" value="MBM7560500.1"/>
    <property type="molecule type" value="Genomic_DNA"/>
</dbReference>
<feature type="domain" description="Glycosyltransferase family 28 N-terminal" evidence="12">
    <location>
        <begin position="3"/>
        <end position="143"/>
    </location>
</feature>
<keyword evidence="4 10" id="KW-0808">Transferase</keyword>
<dbReference type="PANTHER" id="PTHR21015">
    <property type="entry name" value="UDP-N-ACETYLGLUCOSAMINE--N-ACETYLMURAMYL-(PENTAPEPTIDE) PYROPHOSPHORYL-UNDECAPRENOL N-ACETYLGLUCOSAMINE TRANSFERASE 1"/>
    <property type="match status" value="1"/>
</dbReference>
<organism evidence="14 15">
    <name type="scientific">Fusibacter tunisiensis</name>
    <dbReference type="NCBI Taxonomy" id="1008308"/>
    <lineage>
        <taxon>Bacteria</taxon>
        <taxon>Bacillati</taxon>
        <taxon>Bacillota</taxon>
        <taxon>Clostridia</taxon>
        <taxon>Eubacteriales</taxon>
        <taxon>Eubacteriales Family XII. Incertae Sedis</taxon>
        <taxon>Fusibacter</taxon>
    </lineage>
</organism>
<comment type="subcellular location">
    <subcellularLocation>
        <location evidence="10">Cell membrane</location>
        <topology evidence="10">Peripheral membrane protein</topology>
        <orientation evidence="10">Cytoplasmic side</orientation>
    </subcellularLocation>
</comment>
<evidence type="ECO:0000256" key="3">
    <source>
        <dbReference type="ARBA" id="ARBA00022676"/>
    </source>
</evidence>
<feature type="binding site" evidence="10">
    <location>
        <position position="124"/>
    </location>
    <ligand>
        <name>UDP-N-acetyl-alpha-D-glucosamine</name>
        <dbReference type="ChEBI" id="CHEBI:57705"/>
    </ligand>
</feature>
<evidence type="ECO:0000256" key="6">
    <source>
        <dbReference type="ARBA" id="ARBA00022984"/>
    </source>
</evidence>
<dbReference type="InterPro" id="IPR004276">
    <property type="entry name" value="GlycoTrans_28_N"/>
</dbReference>
<comment type="function">
    <text evidence="10">Cell wall formation. Catalyzes the transfer of a GlcNAc subunit on undecaprenyl-pyrophosphoryl-MurNAc-pentapeptide (lipid intermediate I) to form undecaprenyl-pyrophosphoryl-MurNAc-(pentapeptide)GlcNAc (lipid intermediate II).</text>
</comment>
<reference evidence="14 15" key="1">
    <citation type="submission" date="2021-01" db="EMBL/GenBank/DDBJ databases">
        <title>Genomic Encyclopedia of Type Strains, Phase IV (KMG-IV): sequencing the most valuable type-strain genomes for metagenomic binning, comparative biology and taxonomic classification.</title>
        <authorList>
            <person name="Goeker M."/>
        </authorList>
    </citation>
    <scope>NUCLEOTIDE SEQUENCE [LARGE SCALE GENOMIC DNA]</scope>
    <source>
        <strain evidence="14 15">DSM 24436</strain>
    </source>
</reference>
<keyword evidence="11" id="KW-1133">Transmembrane helix</keyword>
<protein>
    <recommendedName>
        <fullName evidence="10">UDP-N-acetylglucosamine--N-acetylmuramyl-(pentapeptide) pyrophosphoryl-undecaprenol N-acetylglucosamine transferase</fullName>
        <ecNumber evidence="10">2.4.1.227</ecNumber>
    </recommendedName>
    <alternativeName>
        <fullName evidence="10">Undecaprenyl-PP-MurNAc-pentapeptide-UDPGlcNAc GlcNAc transferase</fullName>
    </alternativeName>
</protein>
<evidence type="ECO:0000256" key="10">
    <source>
        <dbReference type="HAMAP-Rule" id="MF_00033"/>
    </source>
</evidence>
<sequence length="370" mass="41023">MKIMLTGGGTGGHIYPALSIAEALKETYKDVELIYVGSKIGLEQDILKKTDLAATFIDVRPVYRKLNFKMIKSLFFNSVGFFQAYRTIKRHKPDVVIGTGGYVAGAIVCVASLLGIPSAIHEQNAFPGFTNRALSRFADRIMIAFEDAKSRFKYPEKVVFTGLPISEKFTEVTSEAARKVLGFSDELFIVLSVGGSNGAQHLNEILLQTYTEFRDTPNIKFIHVAGSRFFEPLQKRIKEGAYAVGENVEIKSYIEDMPCYLNACDLVISRAGASTIHEIIATETPSVIIPSPNVTDDHQTFNAKIIDAQGLGVVMKESELTADLMAHVINDLFTDRSKLEIMKSNCKRVDSKKTMDYILTVVDQLLKDKS</sequence>
<evidence type="ECO:0000256" key="7">
    <source>
        <dbReference type="ARBA" id="ARBA00023136"/>
    </source>
</evidence>
<comment type="similarity">
    <text evidence="10">Belongs to the glycosyltransferase 28 family. MurG subfamily.</text>
</comment>
<dbReference type="InterPro" id="IPR007235">
    <property type="entry name" value="Glyco_trans_28_C"/>
</dbReference>
<evidence type="ECO:0000313" key="15">
    <source>
        <dbReference type="Proteomes" id="UP000767854"/>
    </source>
</evidence>
<accession>A0ABS2MM74</accession>
<dbReference type="InterPro" id="IPR006009">
    <property type="entry name" value="GlcNAc_MurG"/>
</dbReference>
<dbReference type="CDD" id="cd03785">
    <property type="entry name" value="GT28_MurG"/>
    <property type="match status" value="1"/>
</dbReference>
<feature type="binding site" evidence="10">
    <location>
        <begin position="10"/>
        <end position="12"/>
    </location>
    <ligand>
        <name>UDP-N-acetyl-alpha-D-glucosamine</name>
        <dbReference type="ChEBI" id="CHEBI:57705"/>
    </ligand>
</feature>
<keyword evidence="15" id="KW-1185">Reference proteome</keyword>
<gene>
    <name evidence="10" type="primary">murG</name>
    <name evidence="14" type="ORF">JOC49_000009</name>
</gene>
<evidence type="ECO:0000256" key="2">
    <source>
        <dbReference type="ARBA" id="ARBA00022618"/>
    </source>
</evidence>
<keyword evidence="3 10" id="KW-0328">Glycosyltransferase</keyword>
<evidence type="ECO:0000256" key="9">
    <source>
        <dbReference type="ARBA" id="ARBA00023316"/>
    </source>
</evidence>
<evidence type="ECO:0000256" key="8">
    <source>
        <dbReference type="ARBA" id="ARBA00023306"/>
    </source>
</evidence>
<keyword evidence="6 10" id="KW-0573">Peptidoglycan synthesis</keyword>
<keyword evidence="8 10" id="KW-0131">Cell cycle</keyword>
<dbReference type="Proteomes" id="UP000767854">
    <property type="component" value="Unassembled WGS sequence"/>
</dbReference>
<evidence type="ECO:0000256" key="4">
    <source>
        <dbReference type="ARBA" id="ARBA00022679"/>
    </source>
</evidence>
<dbReference type="NCBIfam" id="TIGR01133">
    <property type="entry name" value="murG"/>
    <property type="match status" value="1"/>
</dbReference>
<evidence type="ECO:0000313" key="14">
    <source>
        <dbReference type="EMBL" id="MBM7560500.1"/>
    </source>
</evidence>
<keyword evidence="2 10" id="KW-0132">Cell division</keyword>
<comment type="catalytic activity">
    <reaction evidence="10">
        <text>di-trans,octa-cis-undecaprenyl diphospho-N-acetyl-alpha-D-muramoyl-L-alanyl-D-glutamyl-meso-2,6-diaminopimeloyl-D-alanyl-D-alanine + UDP-N-acetyl-alpha-D-glucosamine = di-trans,octa-cis-undecaprenyl diphospho-[N-acetyl-alpha-D-glucosaminyl-(1-&gt;4)]-N-acetyl-alpha-D-muramoyl-L-alanyl-D-glutamyl-meso-2,6-diaminopimeloyl-D-alanyl-D-alanine + UDP + H(+)</text>
        <dbReference type="Rhea" id="RHEA:31227"/>
        <dbReference type="ChEBI" id="CHEBI:15378"/>
        <dbReference type="ChEBI" id="CHEBI:57705"/>
        <dbReference type="ChEBI" id="CHEBI:58223"/>
        <dbReference type="ChEBI" id="CHEBI:61387"/>
        <dbReference type="ChEBI" id="CHEBI:61388"/>
        <dbReference type="EC" id="2.4.1.227"/>
    </reaction>
</comment>
<evidence type="ECO:0000256" key="1">
    <source>
        <dbReference type="ARBA" id="ARBA00022475"/>
    </source>
</evidence>
<evidence type="ECO:0000259" key="12">
    <source>
        <dbReference type="Pfam" id="PF03033"/>
    </source>
</evidence>
<keyword evidence="11" id="KW-0812">Transmembrane</keyword>
<feature type="binding site" evidence="10">
    <location>
        <position position="299"/>
    </location>
    <ligand>
        <name>UDP-N-acetyl-alpha-D-glucosamine</name>
        <dbReference type="ChEBI" id="CHEBI:57705"/>
    </ligand>
</feature>
<dbReference type="SUPFAM" id="SSF53756">
    <property type="entry name" value="UDP-Glycosyltransferase/glycogen phosphorylase"/>
    <property type="match status" value="1"/>
</dbReference>
<keyword evidence="5 10" id="KW-0133">Cell shape</keyword>
<dbReference type="PANTHER" id="PTHR21015:SF22">
    <property type="entry name" value="GLYCOSYLTRANSFERASE"/>
    <property type="match status" value="1"/>
</dbReference>
<evidence type="ECO:0000259" key="13">
    <source>
        <dbReference type="Pfam" id="PF04101"/>
    </source>
</evidence>
<keyword evidence="9 10" id="KW-0961">Cell wall biogenesis/degradation</keyword>
<feature type="binding site" evidence="10">
    <location>
        <position position="196"/>
    </location>
    <ligand>
        <name>UDP-N-acetyl-alpha-D-glucosamine</name>
        <dbReference type="ChEBI" id="CHEBI:57705"/>
    </ligand>
</feature>
<feature type="transmembrane region" description="Helical" evidence="11">
    <location>
        <begin position="95"/>
        <end position="116"/>
    </location>
</feature>
<comment type="caution">
    <text evidence="14">The sequence shown here is derived from an EMBL/GenBank/DDBJ whole genome shotgun (WGS) entry which is preliminary data.</text>
</comment>
<proteinExistence type="inferred from homology"/>
<feature type="binding site" evidence="10">
    <location>
        <position position="254"/>
    </location>
    <ligand>
        <name>UDP-N-acetyl-alpha-D-glucosamine</name>
        <dbReference type="ChEBI" id="CHEBI:57705"/>
    </ligand>
</feature>
<keyword evidence="7 10" id="KW-0472">Membrane</keyword>
<dbReference type="EC" id="2.4.1.227" evidence="10"/>
<dbReference type="Pfam" id="PF03033">
    <property type="entry name" value="Glyco_transf_28"/>
    <property type="match status" value="1"/>
</dbReference>
<evidence type="ECO:0000256" key="5">
    <source>
        <dbReference type="ARBA" id="ARBA00022960"/>
    </source>
</evidence>
<evidence type="ECO:0000256" key="11">
    <source>
        <dbReference type="SAM" id="Phobius"/>
    </source>
</evidence>
<comment type="pathway">
    <text evidence="10">Cell wall biogenesis; peptidoglycan biosynthesis.</text>
</comment>
<keyword evidence="1 10" id="KW-1003">Cell membrane</keyword>
<dbReference type="GO" id="GO:0016757">
    <property type="term" value="F:glycosyltransferase activity"/>
    <property type="evidence" value="ECO:0007669"/>
    <property type="project" value="UniProtKB-KW"/>
</dbReference>